<dbReference type="InterPro" id="IPR002931">
    <property type="entry name" value="Transglutaminase-like"/>
</dbReference>
<sequence length="663" mass="74935">MKHLLITTVALMTLGTNAMAQTENECLDFLYQHMPTPDSVDYPKSYWRNQVRLALKARKTMSWGHTVPLWEFQNFVLPVRVNNEALDEARAIIYKELMPRLKGMTMEEAALEVNHWCHEKVSYRPSDGRTAAPLATMRNSIGRCGEESTFTVSAMRSVGIPARQVYCPRWAHTDDNHAWVEVWIDGKWRFLGACEPEATLDKGWFNWAASRAMLVRAFDYEGNSISTTTTYAPVKTLNVKVVDENGTPIKNATVDFRLYNYSEFYPLHTAKTDAEGCAAFQTGYGDLQVWVSAGDRYGAMKADAYTTTMTITPNRKTGCEWTEQYDWHVPTTVLQEPDRSIVDTVSANGRRLMREDSIRAAYQQHTFYKGQDETLRKARSNWKVIERFIKENHPHTALVLKGLNEKDLSDVTIDVLHDACLMNEEALKCGGVRISTEHLRPFVAFLQKQLPKMTAKEWINWVEQNIAVDNSKNPKQLYTSVVGIYNSRRCNDRSRELFTVAGARALGMKAELDPLGKAMVADNNATATSGWLRLANKEEKVEQVAMGTLQLDVPKDIMYYHGYTISKMVNGRPTPLDYADDDPTVTGKFREGLMLPEGDYLLTTGTRLKGGDVLTHSTMFSLKAGETKKVNVLFRTSQHSVKGDLQLDDSEINSNATSHQSAQ</sequence>
<evidence type="ECO:0000259" key="2">
    <source>
        <dbReference type="SMART" id="SM00460"/>
    </source>
</evidence>
<dbReference type="Gene3D" id="2.60.40.1120">
    <property type="entry name" value="Carboxypeptidase-like, regulatory domain"/>
    <property type="match status" value="1"/>
</dbReference>
<evidence type="ECO:0000313" key="3">
    <source>
        <dbReference type="EMBL" id="MCF2562674.1"/>
    </source>
</evidence>
<proteinExistence type="predicted"/>
<feature type="signal peptide" evidence="1">
    <location>
        <begin position="1"/>
        <end position="20"/>
    </location>
</feature>
<organism evidence="3 4">
    <name type="scientific">Xylanibacter brevis</name>
    <dbReference type="NCBI Taxonomy" id="83231"/>
    <lineage>
        <taxon>Bacteria</taxon>
        <taxon>Pseudomonadati</taxon>
        <taxon>Bacteroidota</taxon>
        <taxon>Bacteroidia</taxon>
        <taxon>Bacteroidales</taxon>
        <taxon>Prevotellaceae</taxon>
        <taxon>Xylanibacter</taxon>
    </lineage>
</organism>
<evidence type="ECO:0000256" key="1">
    <source>
        <dbReference type="SAM" id="SignalP"/>
    </source>
</evidence>
<dbReference type="Gene3D" id="3.10.620.30">
    <property type="match status" value="1"/>
</dbReference>
<accession>A0ABS9CC35</accession>
<dbReference type="RefSeq" id="WP_301637278.1">
    <property type="nucleotide sequence ID" value="NZ_JADYTN010000001.1"/>
</dbReference>
<feature type="domain" description="Transglutaminase-like" evidence="2">
    <location>
        <begin position="136"/>
        <end position="195"/>
    </location>
</feature>
<dbReference type="Proteomes" id="UP001200470">
    <property type="component" value="Unassembled WGS sequence"/>
</dbReference>
<dbReference type="SUPFAM" id="SSF54001">
    <property type="entry name" value="Cysteine proteinases"/>
    <property type="match status" value="1"/>
</dbReference>
<comment type="caution">
    <text evidence="3">The sequence shown here is derived from an EMBL/GenBank/DDBJ whole genome shotgun (WGS) entry which is preliminary data.</text>
</comment>
<dbReference type="PANTHER" id="PTHR35532">
    <property type="entry name" value="SIMILAR TO POLYHYDROXYALKANOATE DEPOLYMERASE"/>
    <property type="match status" value="1"/>
</dbReference>
<feature type="chain" id="PRO_5045522995" evidence="1">
    <location>
        <begin position="21"/>
        <end position="663"/>
    </location>
</feature>
<dbReference type="PANTHER" id="PTHR35532:SF5">
    <property type="entry name" value="CARBOHYDRATE-BINDING DOMAIN-CONTAINING PROTEIN"/>
    <property type="match status" value="1"/>
</dbReference>
<gene>
    <name evidence="3" type="ORF">I6E12_00895</name>
</gene>
<reference evidence="3 4" key="1">
    <citation type="submission" date="2020-12" db="EMBL/GenBank/DDBJ databases">
        <title>Whole genome sequences of gut porcine anaerobes.</title>
        <authorList>
            <person name="Kubasova T."/>
            <person name="Jahodarova E."/>
            <person name="Rychlik I."/>
        </authorList>
    </citation>
    <scope>NUCLEOTIDE SEQUENCE [LARGE SCALE GENOMIC DNA]</scope>
    <source>
        <strain evidence="3 4">An925</strain>
    </source>
</reference>
<dbReference type="SMART" id="SM00460">
    <property type="entry name" value="TGc"/>
    <property type="match status" value="1"/>
</dbReference>
<keyword evidence="4" id="KW-1185">Reference proteome</keyword>
<dbReference type="Pfam" id="PF01841">
    <property type="entry name" value="Transglut_core"/>
    <property type="match status" value="1"/>
</dbReference>
<dbReference type="EMBL" id="JADYTN010000001">
    <property type="protein sequence ID" value="MCF2562674.1"/>
    <property type="molecule type" value="Genomic_DNA"/>
</dbReference>
<protein>
    <submittedName>
        <fullName evidence="3">Transglutaminase domain-containing protein</fullName>
    </submittedName>
</protein>
<evidence type="ECO:0000313" key="4">
    <source>
        <dbReference type="Proteomes" id="UP001200470"/>
    </source>
</evidence>
<dbReference type="InterPro" id="IPR038765">
    <property type="entry name" value="Papain-like_cys_pep_sf"/>
</dbReference>
<name>A0ABS9CC35_9BACT</name>
<keyword evidence="1" id="KW-0732">Signal</keyword>